<dbReference type="EMBL" id="MFJM01000003">
    <property type="protein sequence ID" value="OGG19290.1"/>
    <property type="molecule type" value="Genomic_DNA"/>
</dbReference>
<gene>
    <name evidence="2" type="ORF">A3D78_01290</name>
</gene>
<reference evidence="2 3" key="1">
    <citation type="journal article" date="2016" name="Nat. Commun.">
        <title>Thousands of microbial genomes shed light on interconnected biogeochemical processes in an aquifer system.</title>
        <authorList>
            <person name="Anantharaman K."/>
            <person name="Brown C.T."/>
            <person name="Hug L.A."/>
            <person name="Sharon I."/>
            <person name="Castelle C.J."/>
            <person name="Probst A.J."/>
            <person name="Thomas B.C."/>
            <person name="Singh A."/>
            <person name="Wilkins M.J."/>
            <person name="Karaoz U."/>
            <person name="Brodie E.L."/>
            <person name="Williams K.H."/>
            <person name="Hubbard S.S."/>
            <person name="Banfield J.F."/>
        </authorList>
    </citation>
    <scope>NUCLEOTIDE SEQUENCE [LARGE SCALE GENOMIC DNA]</scope>
</reference>
<dbReference type="PANTHER" id="PTHR34504">
    <property type="entry name" value="ANTITOXIN HICB"/>
    <property type="match status" value="1"/>
</dbReference>
<dbReference type="PANTHER" id="PTHR34504:SF2">
    <property type="entry name" value="UPF0150 PROTEIN SSL0259"/>
    <property type="match status" value="1"/>
</dbReference>
<comment type="caution">
    <text evidence="2">The sequence shown here is derived from an EMBL/GenBank/DDBJ whole genome shotgun (WGS) entry which is preliminary data.</text>
</comment>
<dbReference type="Pfam" id="PF15919">
    <property type="entry name" value="HicB_lk_antitox"/>
    <property type="match status" value="1"/>
</dbReference>
<evidence type="ECO:0000259" key="1">
    <source>
        <dbReference type="Pfam" id="PF15919"/>
    </source>
</evidence>
<evidence type="ECO:0000313" key="2">
    <source>
        <dbReference type="EMBL" id="OGG19290.1"/>
    </source>
</evidence>
<dbReference type="InterPro" id="IPR031807">
    <property type="entry name" value="HicB-like"/>
</dbReference>
<protein>
    <recommendedName>
        <fullName evidence="1">HicB-like antitoxin of toxin-antitoxin system domain-containing protein</fullName>
    </recommendedName>
</protein>
<dbReference type="SUPFAM" id="SSF143100">
    <property type="entry name" value="TTHA1013/TTHA0281-like"/>
    <property type="match status" value="1"/>
</dbReference>
<organism evidence="2 3">
    <name type="scientific">Candidatus Gottesmanbacteria bacterium RIFCSPHIGHO2_02_FULL_39_14</name>
    <dbReference type="NCBI Taxonomy" id="1798383"/>
    <lineage>
        <taxon>Bacteria</taxon>
        <taxon>Candidatus Gottesmaniibacteriota</taxon>
    </lineage>
</organism>
<dbReference type="InterPro" id="IPR035069">
    <property type="entry name" value="TTHA1013/TTHA0281-like"/>
</dbReference>
<dbReference type="AlphaFoldDB" id="A0A1F6A3L2"/>
<accession>A0A1F6A3L2</accession>
<dbReference type="InterPro" id="IPR051404">
    <property type="entry name" value="TA_system_antitoxin"/>
</dbReference>
<dbReference type="Gene3D" id="3.30.160.250">
    <property type="match status" value="1"/>
</dbReference>
<feature type="domain" description="HicB-like antitoxin of toxin-antitoxin system" evidence="1">
    <location>
        <begin position="8"/>
        <end position="55"/>
    </location>
</feature>
<sequence length="76" mass="8786">MKQKVFEYSAVFQEEKKGGYSVWVPALPGCASQGESFEAALENIKEAIELYLEDKRQDYNDEDFKKQFVIPVKIYA</sequence>
<evidence type="ECO:0000313" key="3">
    <source>
        <dbReference type="Proteomes" id="UP000176253"/>
    </source>
</evidence>
<proteinExistence type="predicted"/>
<name>A0A1F6A3L2_9BACT</name>
<dbReference type="Proteomes" id="UP000176253">
    <property type="component" value="Unassembled WGS sequence"/>
</dbReference>
<dbReference type="STRING" id="1798383.A3D78_01290"/>